<comment type="caution">
    <text evidence="9">The sequence shown here is derived from an EMBL/GenBank/DDBJ whole genome shotgun (WGS) entry which is preliminary data.</text>
</comment>
<evidence type="ECO:0000259" key="8">
    <source>
        <dbReference type="Pfam" id="PF14322"/>
    </source>
</evidence>
<dbReference type="EMBL" id="BRVO01000002">
    <property type="protein sequence ID" value="GLB49368.1"/>
    <property type="molecule type" value="Genomic_DNA"/>
</dbReference>
<evidence type="ECO:0000313" key="10">
    <source>
        <dbReference type="Proteomes" id="UP001143543"/>
    </source>
</evidence>
<evidence type="ECO:0000259" key="7">
    <source>
        <dbReference type="Pfam" id="PF07980"/>
    </source>
</evidence>
<dbReference type="SUPFAM" id="SSF48452">
    <property type="entry name" value="TPR-like"/>
    <property type="match status" value="1"/>
</dbReference>
<name>A0ABQ5MJ11_9FLAO</name>
<feature type="chain" id="PRO_5047480831" evidence="6">
    <location>
        <begin position="28"/>
        <end position="513"/>
    </location>
</feature>
<protein>
    <submittedName>
        <fullName evidence="9">Membrane protein</fullName>
    </submittedName>
</protein>
<dbReference type="InterPro" id="IPR011990">
    <property type="entry name" value="TPR-like_helical_dom_sf"/>
</dbReference>
<evidence type="ECO:0000256" key="2">
    <source>
        <dbReference type="ARBA" id="ARBA00006275"/>
    </source>
</evidence>
<evidence type="ECO:0000256" key="6">
    <source>
        <dbReference type="SAM" id="SignalP"/>
    </source>
</evidence>
<keyword evidence="10" id="KW-1185">Reference proteome</keyword>
<feature type="domain" description="SusD-like N-terminal" evidence="8">
    <location>
        <begin position="96"/>
        <end position="230"/>
    </location>
</feature>
<sequence length="513" mass="57437">MKMMKLNKLYIFKIVSVGLLATSLSCSDDYLIDQKYDGLTSDIVYSDPTTAQATVTSIYDALQMDIVEGNMKGMLYPNTYSTLDFYNIGSDTFFNTYEVPTDFDGLNQLWIKMYSGIVSANNAIPNIQNMIEAGTIEEELGNRLIGESYALRGIYFSILASNFGGVPLVTGITTTSEESLYTPRSTQEETFQQVVSDLEAAVELLPWSYTSDNVGRVTRGAAEAYLGNAYMWLGDYNSAIAAYESLDGHYTLEPDYLNIHDYDNRNGMESIFEIQMFSASGAANWGGNDDNMNFFQWFTMPLEIQTYGGYTVPTAQFFNSFEAGDVRRDATLIGPDMEHPDSDINISDYPMVQSNYGGINTCGTAAAPWNPEGRSGYYLLKFWRNPLVDASQGNIYSDQNLILLRYAEVLLSLAEAHYRVGNTATAESYLMQVRNRAGLTTLPTGDLLDGILEEYRHELGGEFSTWWLLRRSGDHENYIYDHFGITIPAGKDIMPIPQQQMDANPNLVQNPNY</sequence>
<keyword evidence="3 6" id="KW-0732">Signal</keyword>
<evidence type="ECO:0000256" key="3">
    <source>
        <dbReference type="ARBA" id="ARBA00022729"/>
    </source>
</evidence>
<dbReference type="InterPro" id="IPR033985">
    <property type="entry name" value="SusD-like_N"/>
</dbReference>
<dbReference type="Gene3D" id="1.25.40.390">
    <property type="match status" value="1"/>
</dbReference>
<feature type="signal peptide" evidence="6">
    <location>
        <begin position="1"/>
        <end position="27"/>
    </location>
</feature>
<accession>A0ABQ5MJ11</accession>
<evidence type="ECO:0000256" key="4">
    <source>
        <dbReference type="ARBA" id="ARBA00023136"/>
    </source>
</evidence>
<evidence type="ECO:0000313" key="9">
    <source>
        <dbReference type="EMBL" id="GLB49368.1"/>
    </source>
</evidence>
<reference evidence="9" key="1">
    <citation type="submission" date="2022-07" db="EMBL/GenBank/DDBJ databases">
        <title>Taxonomy of Novel Oxalotrophic and Methylotrophic Bacteria.</title>
        <authorList>
            <person name="Sahin N."/>
            <person name="Tani A."/>
        </authorList>
    </citation>
    <scope>NUCLEOTIDE SEQUENCE</scope>
    <source>
        <strain evidence="9">Y10</strain>
    </source>
</reference>
<dbReference type="InterPro" id="IPR012944">
    <property type="entry name" value="SusD_RagB_dom"/>
</dbReference>
<keyword evidence="5" id="KW-0998">Cell outer membrane</keyword>
<dbReference type="PROSITE" id="PS51257">
    <property type="entry name" value="PROKAR_LIPOPROTEIN"/>
    <property type="match status" value="1"/>
</dbReference>
<comment type="subcellular location">
    <subcellularLocation>
        <location evidence="1">Cell outer membrane</location>
    </subcellularLocation>
</comment>
<dbReference type="Pfam" id="PF07980">
    <property type="entry name" value="SusD_RagB"/>
    <property type="match status" value="1"/>
</dbReference>
<evidence type="ECO:0000256" key="5">
    <source>
        <dbReference type="ARBA" id="ARBA00023237"/>
    </source>
</evidence>
<evidence type="ECO:0000256" key="1">
    <source>
        <dbReference type="ARBA" id="ARBA00004442"/>
    </source>
</evidence>
<gene>
    <name evidence="9" type="ORF">Y10_17360</name>
</gene>
<dbReference type="Proteomes" id="UP001143543">
    <property type="component" value="Unassembled WGS sequence"/>
</dbReference>
<feature type="domain" description="RagB/SusD" evidence="7">
    <location>
        <begin position="314"/>
        <end position="513"/>
    </location>
</feature>
<dbReference type="Pfam" id="PF14322">
    <property type="entry name" value="SusD-like_3"/>
    <property type="match status" value="1"/>
</dbReference>
<organism evidence="9 10">
    <name type="scientific">Neptunitalea lumnitzerae</name>
    <dbReference type="NCBI Taxonomy" id="2965509"/>
    <lineage>
        <taxon>Bacteria</taxon>
        <taxon>Pseudomonadati</taxon>
        <taxon>Bacteroidota</taxon>
        <taxon>Flavobacteriia</taxon>
        <taxon>Flavobacteriales</taxon>
        <taxon>Flavobacteriaceae</taxon>
        <taxon>Neptunitalea</taxon>
    </lineage>
</organism>
<comment type="similarity">
    <text evidence="2">Belongs to the SusD family.</text>
</comment>
<proteinExistence type="inferred from homology"/>
<keyword evidence="4" id="KW-0472">Membrane</keyword>